<name>A0A6G9AST4_9BACT</name>
<organism evidence="1 2">
    <name type="scientific">Spirosoma aureum</name>
    <dbReference type="NCBI Taxonomy" id="2692134"/>
    <lineage>
        <taxon>Bacteria</taxon>
        <taxon>Pseudomonadati</taxon>
        <taxon>Bacteroidota</taxon>
        <taxon>Cytophagia</taxon>
        <taxon>Cytophagales</taxon>
        <taxon>Cytophagaceae</taxon>
        <taxon>Spirosoma</taxon>
    </lineage>
</organism>
<gene>
    <name evidence="1" type="ORF">G8759_23950</name>
</gene>
<evidence type="ECO:0000313" key="1">
    <source>
        <dbReference type="EMBL" id="QIP15470.1"/>
    </source>
</evidence>
<protein>
    <submittedName>
        <fullName evidence="1">Uncharacterized protein</fullName>
    </submittedName>
</protein>
<sequence length="68" mass="7784">MSWVINPFTNQELSIPRRNWVECAEKSEKYPDSLPGIEAKSVYRVLDSKLPPNGVMMRVSPSKTTAFR</sequence>
<dbReference type="RefSeq" id="WP_167213700.1">
    <property type="nucleotide sequence ID" value="NZ_CP050063.1"/>
</dbReference>
<dbReference type="AlphaFoldDB" id="A0A6G9AST4"/>
<accession>A0A6G9AST4</accession>
<keyword evidence="2" id="KW-1185">Reference proteome</keyword>
<dbReference type="Proteomes" id="UP000501802">
    <property type="component" value="Chromosome"/>
</dbReference>
<evidence type="ECO:0000313" key="2">
    <source>
        <dbReference type="Proteomes" id="UP000501802"/>
    </source>
</evidence>
<proteinExistence type="predicted"/>
<dbReference type="KEGG" id="spib:G8759_23950"/>
<dbReference type="EMBL" id="CP050063">
    <property type="protein sequence ID" value="QIP15470.1"/>
    <property type="molecule type" value="Genomic_DNA"/>
</dbReference>
<reference evidence="1 2" key="1">
    <citation type="submission" date="2020-03" db="EMBL/GenBank/DDBJ databases">
        <authorList>
            <person name="Kim M.K."/>
        </authorList>
    </citation>
    <scope>NUCLEOTIDE SEQUENCE [LARGE SCALE GENOMIC DNA]</scope>
    <source>
        <strain evidence="1 2">BT328</strain>
    </source>
</reference>